<dbReference type="Gene3D" id="3.40.50.1820">
    <property type="entry name" value="alpha/beta hydrolase"/>
    <property type="match status" value="1"/>
</dbReference>
<comment type="caution">
    <text evidence="1">The sequence shown here is derived from an EMBL/GenBank/DDBJ whole genome shotgun (WGS) entry which is preliminary data.</text>
</comment>
<protein>
    <submittedName>
        <fullName evidence="1">Acetylesterase</fullName>
    </submittedName>
</protein>
<dbReference type="SUPFAM" id="SSF53474">
    <property type="entry name" value="alpha/beta-Hydrolases"/>
    <property type="match status" value="1"/>
</dbReference>
<dbReference type="InterPro" id="IPR050583">
    <property type="entry name" value="Mycobacterial_A85_antigen"/>
</dbReference>
<proteinExistence type="predicted"/>
<gene>
    <name evidence="1" type="ORF">FYJ50_06530</name>
</gene>
<dbReference type="RefSeq" id="WP_154460320.1">
    <property type="nucleotide sequence ID" value="NZ_VUMM01000011.1"/>
</dbReference>
<accession>A0A7X2N3E8</accession>
<organism evidence="1 2">
    <name type="scientific">Floccifex porci</name>
    <dbReference type="NCBI Taxonomy" id="2606629"/>
    <lineage>
        <taxon>Bacteria</taxon>
        <taxon>Bacillati</taxon>
        <taxon>Bacillota</taxon>
        <taxon>Erysipelotrichia</taxon>
        <taxon>Erysipelotrichales</taxon>
        <taxon>Erysipelotrichaceae</taxon>
        <taxon>Floccifex</taxon>
    </lineage>
</organism>
<reference evidence="1 2" key="1">
    <citation type="submission" date="2019-08" db="EMBL/GenBank/DDBJ databases">
        <title>In-depth cultivation of the pig gut microbiome towards novel bacterial diversity and tailored functional studies.</title>
        <authorList>
            <person name="Wylensek D."/>
            <person name="Hitch T.C.A."/>
            <person name="Clavel T."/>
        </authorList>
    </citation>
    <scope>NUCLEOTIDE SEQUENCE [LARGE SCALE GENOMIC DNA]</scope>
    <source>
        <strain evidence="1 2">LKV-178-WT-2G</strain>
    </source>
</reference>
<dbReference type="GO" id="GO:0016747">
    <property type="term" value="F:acyltransferase activity, transferring groups other than amino-acyl groups"/>
    <property type="evidence" value="ECO:0007669"/>
    <property type="project" value="TreeGrafter"/>
</dbReference>
<dbReference type="Proteomes" id="UP000470082">
    <property type="component" value="Unassembled WGS sequence"/>
</dbReference>
<evidence type="ECO:0000313" key="1">
    <source>
        <dbReference type="EMBL" id="MSS01753.1"/>
    </source>
</evidence>
<dbReference type="PANTHER" id="PTHR48098:SF1">
    <property type="entry name" value="DIACYLGLYCEROL ACYLTRANSFERASE_MYCOLYLTRANSFERASE AG85A"/>
    <property type="match status" value="1"/>
</dbReference>
<keyword evidence="2" id="KW-1185">Reference proteome</keyword>
<dbReference type="InterPro" id="IPR000801">
    <property type="entry name" value="Esterase-like"/>
</dbReference>
<dbReference type="PANTHER" id="PTHR48098">
    <property type="entry name" value="ENTEROCHELIN ESTERASE-RELATED"/>
    <property type="match status" value="1"/>
</dbReference>
<name>A0A7X2N3E8_9FIRM</name>
<dbReference type="EMBL" id="VUMM01000011">
    <property type="protein sequence ID" value="MSS01753.1"/>
    <property type="molecule type" value="Genomic_DNA"/>
</dbReference>
<dbReference type="Pfam" id="PF00756">
    <property type="entry name" value="Esterase"/>
    <property type="match status" value="1"/>
</dbReference>
<dbReference type="AlphaFoldDB" id="A0A7X2N3E8"/>
<sequence length="268" mass="30794">MAYLTCNFFSKSLMRTVNINVVLPTDKENEIKEYKTLYLLHGIYGSQNDWVHGTRIEAWAQDHNLAVVMPSGENKFYVDHPQSNAYFSKFIGEELVSFTRRSFPLSTKREDTFIGGLSMGGYGAMVNGLKYHETFGSIIALSSAFILDLIVRSNDNSSNPLHRRSYYEFIFGNLDEIKGSDKDYIALVNRLENSQIPDIYMACGTEDSLLYRFNVKFHQYLDQKQIPHTFETGPGGHDWTFWDTYIKRALDWLELEEEKGISSGNVNL</sequence>
<dbReference type="InterPro" id="IPR029058">
    <property type="entry name" value="AB_hydrolase_fold"/>
</dbReference>
<evidence type="ECO:0000313" key="2">
    <source>
        <dbReference type="Proteomes" id="UP000470082"/>
    </source>
</evidence>